<feature type="region of interest" description="Disordered" evidence="1">
    <location>
        <begin position="1"/>
        <end position="93"/>
    </location>
</feature>
<dbReference type="WBParaSite" id="L893_g20229.t1">
    <property type="protein sequence ID" value="L893_g20229.t1"/>
    <property type="gene ID" value="L893_g20229"/>
</dbReference>
<accession>A0A1I7YVW3</accession>
<dbReference type="Proteomes" id="UP000095287">
    <property type="component" value="Unplaced"/>
</dbReference>
<dbReference type="PANTHER" id="PTHR15245">
    <property type="entry name" value="SYMPLEKIN-RELATED"/>
    <property type="match status" value="1"/>
</dbReference>
<name>A0A1I7YVW3_9BILA</name>
<feature type="compositionally biased region" description="Polar residues" evidence="1">
    <location>
        <begin position="188"/>
        <end position="218"/>
    </location>
</feature>
<evidence type="ECO:0000313" key="2">
    <source>
        <dbReference type="Proteomes" id="UP000095287"/>
    </source>
</evidence>
<sequence>MGKDKAVSLDDDDVVSRVPADPSEIRIKLEEAQSETASTLPERASPRKATARPASHTSEPGGSEPPSKRARTPPTENQDYAHQQPSSSCSDFTQDQQNKAIDITARFIYEELSTQTVIKLVLFTFLTFPDEMPAGFASSYTPIPAAGTEGQKQHLCRMMATQFTEAGVGPGVEEIKKQLKDPQHTSFEKTPTVNQTAPQCPVPQTLNKTTPKSSQFNVRSLKELSNEKIKKLGVQADDLLDHSKLSPLQSQSESNEPEGNALQ</sequence>
<dbReference type="PANTHER" id="PTHR15245:SF20">
    <property type="entry name" value="SYMPLEKIN"/>
    <property type="match status" value="1"/>
</dbReference>
<keyword evidence="2" id="KW-1185">Reference proteome</keyword>
<dbReference type="InterPro" id="IPR021850">
    <property type="entry name" value="Symplekin/Pta1"/>
</dbReference>
<evidence type="ECO:0000313" key="3">
    <source>
        <dbReference type="WBParaSite" id="L893_g20229.t1"/>
    </source>
</evidence>
<feature type="region of interest" description="Disordered" evidence="1">
    <location>
        <begin position="181"/>
        <end position="218"/>
    </location>
</feature>
<dbReference type="AlphaFoldDB" id="A0A1I7YVW3"/>
<reference evidence="3" key="1">
    <citation type="submission" date="2016-11" db="UniProtKB">
        <authorList>
            <consortium name="WormBaseParasite"/>
        </authorList>
    </citation>
    <scope>IDENTIFICATION</scope>
</reference>
<protein>
    <submittedName>
        <fullName evidence="3">Peroxin-14</fullName>
    </submittedName>
</protein>
<evidence type="ECO:0000256" key="1">
    <source>
        <dbReference type="SAM" id="MobiDB-lite"/>
    </source>
</evidence>
<feature type="region of interest" description="Disordered" evidence="1">
    <location>
        <begin position="235"/>
        <end position="263"/>
    </location>
</feature>
<dbReference type="GO" id="GO:0005847">
    <property type="term" value="C:mRNA cleavage and polyadenylation specificity factor complex"/>
    <property type="evidence" value="ECO:0007669"/>
    <property type="project" value="TreeGrafter"/>
</dbReference>
<proteinExistence type="predicted"/>
<organism evidence="2 3">
    <name type="scientific">Steinernema glaseri</name>
    <dbReference type="NCBI Taxonomy" id="37863"/>
    <lineage>
        <taxon>Eukaryota</taxon>
        <taxon>Metazoa</taxon>
        <taxon>Ecdysozoa</taxon>
        <taxon>Nematoda</taxon>
        <taxon>Chromadorea</taxon>
        <taxon>Rhabditida</taxon>
        <taxon>Tylenchina</taxon>
        <taxon>Panagrolaimomorpha</taxon>
        <taxon>Strongyloidoidea</taxon>
        <taxon>Steinernematidae</taxon>
        <taxon>Steinernema</taxon>
    </lineage>
</organism>
<feature type="compositionally biased region" description="Polar residues" evidence="1">
    <location>
        <begin position="74"/>
        <end position="93"/>
    </location>
</feature>